<dbReference type="GO" id="GO:0035243">
    <property type="term" value="F:protein-arginine omega-N symmetric methyltransferase activity"/>
    <property type="evidence" value="ECO:0007669"/>
    <property type="project" value="TreeGrafter"/>
</dbReference>
<sequence>MSLKARIRAQIAAEGPMRISDYMAFCLFDPAEGYYTTAEPFGTDGDFTTAPEISQIFGELIGAALVGHWQMLGSPASFTLAEIGPGRGTLFADMARTITALSPAMAEAADAVLIEASPRLQALQAGRLLNAPLRPRHVMTLRDIEETKPLLIVGNELFDALPFQQFVKAADGWRERMVLVDTQGELAFGIGAGSADETLLPPGSREAPEGTIAELSPQRAALMDEIAYRMANQGGAALFFDYGYLTPGLGDTFQAVSHHAFTDPLAEPGRADLTSHVDFAVLAAVAERHGLTVKLETQGSWLLKRGLLERAGGLGAGKDEAVQNVIRSAIQRLAGDGPNEMGDLFKVIEITGAGGA</sequence>
<keyword evidence="2 3" id="KW-0808">Transferase</keyword>
<comment type="caution">
    <text evidence="3">The sequence shown here is derived from an EMBL/GenBank/DDBJ whole genome shotgun (WGS) entry which is preliminary data.</text>
</comment>
<evidence type="ECO:0000313" key="3">
    <source>
        <dbReference type="EMBL" id="RLQ88327.1"/>
    </source>
</evidence>
<organism evidence="3 4">
    <name type="scientific">Notoacmeibacter ruber</name>
    <dbReference type="NCBI Taxonomy" id="2670375"/>
    <lineage>
        <taxon>Bacteria</taxon>
        <taxon>Pseudomonadati</taxon>
        <taxon>Pseudomonadota</taxon>
        <taxon>Alphaproteobacteria</taxon>
        <taxon>Hyphomicrobiales</taxon>
        <taxon>Notoacmeibacteraceae</taxon>
        <taxon>Notoacmeibacter</taxon>
    </lineage>
</organism>
<dbReference type="InterPro" id="IPR038375">
    <property type="entry name" value="NDUFAF7_sf"/>
</dbReference>
<dbReference type="InterPro" id="IPR029063">
    <property type="entry name" value="SAM-dependent_MTases_sf"/>
</dbReference>
<accession>A0A3L7JC66</accession>
<evidence type="ECO:0000256" key="2">
    <source>
        <dbReference type="ARBA" id="ARBA00022679"/>
    </source>
</evidence>
<dbReference type="RefSeq" id="WP_121645294.1">
    <property type="nucleotide sequence ID" value="NZ_RCWN01000001.1"/>
</dbReference>
<keyword evidence="1 3" id="KW-0489">Methyltransferase</keyword>
<dbReference type="Gene3D" id="3.40.50.12710">
    <property type="match status" value="1"/>
</dbReference>
<dbReference type="Proteomes" id="UP000281094">
    <property type="component" value="Unassembled WGS sequence"/>
</dbReference>
<gene>
    <name evidence="3" type="ORF">D8780_09035</name>
</gene>
<dbReference type="AlphaFoldDB" id="A0A3L7JC66"/>
<protein>
    <submittedName>
        <fullName evidence="3">Class I SAM-dependent methyltransferase</fullName>
    </submittedName>
</protein>
<reference evidence="3 4" key="1">
    <citation type="submission" date="2018-10" db="EMBL/GenBank/DDBJ databases">
        <title>Notoacmeibacter sp. M2BS9Y-3-1, whole genome shotgun sequence.</title>
        <authorList>
            <person name="Tuo L."/>
        </authorList>
    </citation>
    <scope>NUCLEOTIDE SEQUENCE [LARGE SCALE GENOMIC DNA]</scope>
    <source>
        <strain evidence="3 4">M2BS9Y-3-1</strain>
    </source>
</reference>
<dbReference type="EMBL" id="RCWN01000001">
    <property type="protein sequence ID" value="RLQ88327.1"/>
    <property type="molecule type" value="Genomic_DNA"/>
</dbReference>
<dbReference type="PANTHER" id="PTHR12049:SF7">
    <property type="entry name" value="PROTEIN ARGININE METHYLTRANSFERASE NDUFAF7, MITOCHONDRIAL"/>
    <property type="match status" value="1"/>
</dbReference>
<evidence type="ECO:0000313" key="4">
    <source>
        <dbReference type="Proteomes" id="UP000281094"/>
    </source>
</evidence>
<dbReference type="InterPro" id="IPR003788">
    <property type="entry name" value="NDUFAF7"/>
</dbReference>
<proteinExistence type="predicted"/>
<dbReference type="PANTHER" id="PTHR12049">
    <property type="entry name" value="PROTEIN ARGININE METHYLTRANSFERASE NDUFAF7, MITOCHONDRIAL"/>
    <property type="match status" value="1"/>
</dbReference>
<dbReference type="GO" id="GO:0032259">
    <property type="term" value="P:methylation"/>
    <property type="evidence" value="ECO:0007669"/>
    <property type="project" value="UniProtKB-KW"/>
</dbReference>
<keyword evidence="4" id="KW-1185">Reference proteome</keyword>
<evidence type="ECO:0000256" key="1">
    <source>
        <dbReference type="ARBA" id="ARBA00022603"/>
    </source>
</evidence>
<name>A0A3L7JC66_9HYPH</name>
<dbReference type="SUPFAM" id="SSF53335">
    <property type="entry name" value="S-adenosyl-L-methionine-dependent methyltransferases"/>
    <property type="match status" value="1"/>
</dbReference>
<dbReference type="Pfam" id="PF02636">
    <property type="entry name" value="Methyltransf_28"/>
    <property type="match status" value="1"/>
</dbReference>